<evidence type="ECO:0000256" key="1">
    <source>
        <dbReference type="SAM" id="MobiDB-lite"/>
    </source>
</evidence>
<dbReference type="AlphaFoldDB" id="A0AA36CJT1"/>
<evidence type="ECO:0000313" key="3">
    <source>
        <dbReference type="EMBL" id="CAJ0569672.1"/>
    </source>
</evidence>
<feature type="non-terminal residue" evidence="3">
    <location>
        <position position="1"/>
    </location>
</feature>
<keyword evidence="2" id="KW-1133">Transmembrane helix</keyword>
<evidence type="ECO:0000256" key="2">
    <source>
        <dbReference type="SAM" id="Phobius"/>
    </source>
</evidence>
<protein>
    <submittedName>
        <fullName evidence="3">Uncharacterized protein</fullName>
    </submittedName>
</protein>
<accession>A0AA36CJT1</accession>
<keyword evidence="2" id="KW-0812">Transmembrane</keyword>
<sequence>MSDDRPTLSGIAHVVSDKLHEWTGTTHEDRARNEAGQAWEHAKESAREMSESMKHTAGHKLYEAGNALKPHRPPVRQDDTLDKLRDQNTKIIRPGLCPQDSLRFWPMPSLVHLLGLLIFGVFRADSEEVHCWERFASCLGKGNKTFCVNPESLADYSYQKCAFKDCQDDTAPIMIHEKTTCIPMERLDQGGMLPGDWKFTDCGSRGYLDCGIHTSICIHAANLEDYNSTTRLCTTKGCEEQPSTTPCRGKDDIYRCTYFSFVKAIKGDGSCELTPLATVCPKGHMNCGVHEPICVEAFSPLSRTAPLHTYNDRTEECTVEGCPPGHHPCKHAAKGLKQICIPYWHIQSVGEDNQCRLVDPNKIPHLKPTEDCAGRKDTVACWAGDDYACLPFERLASISLDNDNKTICQFAQCPNDGEIPCAAECHKIEDVQGVKSDGECEYRSMRRGTIIMIVSCSIIGTITVIGLVALIVRAYLTRNQKTKTADKTGSIASAKLEPGAEDEKQPFMPSKNEKANNIKPQV</sequence>
<keyword evidence="2" id="KW-0472">Membrane</keyword>
<proteinExistence type="predicted"/>
<organism evidence="3 4">
    <name type="scientific">Mesorhabditis spiculigera</name>
    <dbReference type="NCBI Taxonomy" id="96644"/>
    <lineage>
        <taxon>Eukaryota</taxon>
        <taxon>Metazoa</taxon>
        <taxon>Ecdysozoa</taxon>
        <taxon>Nematoda</taxon>
        <taxon>Chromadorea</taxon>
        <taxon>Rhabditida</taxon>
        <taxon>Rhabditina</taxon>
        <taxon>Rhabditomorpha</taxon>
        <taxon>Rhabditoidea</taxon>
        <taxon>Rhabditidae</taxon>
        <taxon>Mesorhabditinae</taxon>
        <taxon>Mesorhabditis</taxon>
    </lineage>
</organism>
<dbReference type="Proteomes" id="UP001177023">
    <property type="component" value="Unassembled WGS sequence"/>
</dbReference>
<feature type="compositionally biased region" description="Basic and acidic residues" evidence="1">
    <location>
        <begin position="501"/>
        <end position="516"/>
    </location>
</feature>
<reference evidence="3" key="1">
    <citation type="submission" date="2023-06" db="EMBL/GenBank/DDBJ databases">
        <authorList>
            <person name="Delattre M."/>
        </authorList>
    </citation>
    <scope>NUCLEOTIDE SEQUENCE</scope>
    <source>
        <strain evidence="3">AF72</strain>
    </source>
</reference>
<keyword evidence="4" id="KW-1185">Reference proteome</keyword>
<name>A0AA36CJT1_9BILA</name>
<comment type="caution">
    <text evidence="3">The sequence shown here is derived from an EMBL/GenBank/DDBJ whole genome shotgun (WGS) entry which is preliminary data.</text>
</comment>
<dbReference type="EMBL" id="CATQJA010002093">
    <property type="protein sequence ID" value="CAJ0569672.1"/>
    <property type="molecule type" value="Genomic_DNA"/>
</dbReference>
<feature type="region of interest" description="Disordered" evidence="1">
    <location>
        <begin position="485"/>
        <end position="522"/>
    </location>
</feature>
<feature type="transmembrane region" description="Helical" evidence="2">
    <location>
        <begin position="450"/>
        <end position="476"/>
    </location>
</feature>
<evidence type="ECO:0000313" key="4">
    <source>
        <dbReference type="Proteomes" id="UP001177023"/>
    </source>
</evidence>
<gene>
    <name evidence="3" type="ORF">MSPICULIGERA_LOCUS8141</name>
</gene>